<organism evidence="3 4">
    <name type="scientific">Mesorhabditis belari</name>
    <dbReference type="NCBI Taxonomy" id="2138241"/>
    <lineage>
        <taxon>Eukaryota</taxon>
        <taxon>Metazoa</taxon>
        <taxon>Ecdysozoa</taxon>
        <taxon>Nematoda</taxon>
        <taxon>Chromadorea</taxon>
        <taxon>Rhabditida</taxon>
        <taxon>Rhabditina</taxon>
        <taxon>Rhabditomorpha</taxon>
        <taxon>Rhabditoidea</taxon>
        <taxon>Rhabditidae</taxon>
        <taxon>Mesorhabditinae</taxon>
        <taxon>Mesorhabditis</taxon>
    </lineage>
</organism>
<protein>
    <submittedName>
        <fullName evidence="4">Uncharacterized protein</fullName>
    </submittedName>
</protein>
<feature type="region of interest" description="Disordered" evidence="2">
    <location>
        <begin position="1"/>
        <end position="44"/>
    </location>
</feature>
<feature type="region of interest" description="Disordered" evidence="2">
    <location>
        <begin position="78"/>
        <end position="121"/>
    </location>
</feature>
<keyword evidence="1" id="KW-0175">Coiled coil</keyword>
<name>A0AAF3EWB2_9BILA</name>
<accession>A0AAF3EWB2</accession>
<feature type="compositionally biased region" description="Polar residues" evidence="2">
    <location>
        <begin position="91"/>
        <end position="113"/>
    </location>
</feature>
<evidence type="ECO:0000313" key="4">
    <source>
        <dbReference type="WBParaSite" id="MBELARI_LOCUS18494.1"/>
    </source>
</evidence>
<dbReference type="WBParaSite" id="MBELARI_LOCUS18494.1">
    <property type="protein sequence ID" value="MBELARI_LOCUS18494.1"/>
    <property type="gene ID" value="MBELARI_LOCUS18494"/>
</dbReference>
<feature type="region of interest" description="Disordered" evidence="2">
    <location>
        <begin position="261"/>
        <end position="281"/>
    </location>
</feature>
<dbReference type="Proteomes" id="UP000887575">
    <property type="component" value="Unassembled WGS sequence"/>
</dbReference>
<dbReference type="AlphaFoldDB" id="A0AAF3EWB2"/>
<evidence type="ECO:0000256" key="1">
    <source>
        <dbReference type="SAM" id="Coils"/>
    </source>
</evidence>
<proteinExistence type="predicted"/>
<keyword evidence="3" id="KW-1185">Reference proteome</keyword>
<sequence length="471" mass="52828">MEEINGTSSRRQSDEEKPPMQKRKTTSLDKPGKNDEILTGGSPLKVACKKPEVSIAGVGTIDFVKSLQLDGNKVIEKDKEADETQEMEFSHSPSLNSTALLSDTTATHYSTAEESPPLERKNLRVKFYEHVQEKEISDYSSMSSNSSADAQSLFESFSGEEIRVTSSDSNSEMNISSDNSDGSILFLGEMNSNSLRRFKNLPCDEDMNPNVAAIESTENDASLPGPSTSQQEKRKVTFNPEVYEIVFFPEEWLHEIPGLCGPIKEEDDEEEQAPQPEIAAPTPTLAPVKEKTTYPEEAATLAVHQSTSNSTTIQNVEPDHLEYEAMKKQLEDQRQAHEIYRDAREARLRVEEIARKNAEEQSTNLQKLMQGEIRARLVVEEENSQLLKQLLDAKTDLMRASAQVQDNRNAFQQHLIERIVEKEETSQSFSALLNSTKNLTLPHESMDADSDCQRMSDIDSTFELNEAAENN</sequence>
<reference evidence="4" key="1">
    <citation type="submission" date="2024-02" db="UniProtKB">
        <authorList>
            <consortium name="WormBaseParasite"/>
        </authorList>
    </citation>
    <scope>IDENTIFICATION</scope>
</reference>
<feature type="compositionally biased region" description="Polar residues" evidence="2">
    <location>
        <begin position="1"/>
        <end position="10"/>
    </location>
</feature>
<feature type="coiled-coil region" evidence="1">
    <location>
        <begin position="323"/>
        <end position="368"/>
    </location>
</feature>
<evidence type="ECO:0000313" key="3">
    <source>
        <dbReference type="Proteomes" id="UP000887575"/>
    </source>
</evidence>
<feature type="compositionally biased region" description="Basic and acidic residues" evidence="2">
    <location>
        <begin position="26"/>
        <end position="36"/>
    </location>
</feature>
<evidence type="ECO:0000256" key="2">
    <source>
        <dbReference type="SAM" id="MobiDB-lite"/>
    </source>
</evidence>